<keyword evidence="7" id="KW-1133">Transmembrane helix</keyword>
<dbReference type="EC" id="2.7.13.3" evidence="2"/>
<dbReference type="InterPro" id="IPR050351">
    <property type="entry name" value="BphY/WalK/GraS-like"/>
</dbReference>
<evidence type="ECO:0000256" key="4">
    <source>
        <dbReference type="ARBA" id="ARBA00022679"/>
    </source>
</evidence>
<dbReference type="PROSITE" id="PS50109">
    <property type="entry name" value="HIS_KIN"/>
    <property type="match status" value="1"/>
</dbReference>
<organism evidence="9 10">
    <name type="scientific">Terriglobus aquaticus</name>
    <dbReference type="NCBI Taxonomy" id="940139"/>
    <lineage>
        <taxon>Bacteria</taxon>
        <taxon>Pseudomonadati</taxon>
        <taxon>Acidobacteriota</taxon>
        <taxon>Terriglobia</taxon>
        <taxon>Terriglobales</taxon>
        <taxon>Acidobacteriaceae</taxon>
        <taxon>Terriglobus</taxon>
    </lineage>
</organism>
<dbReference type="PRINTS" id="PR00344">
    <property type="entry name" value="BCTRLSENSOR"/>
</dbReference>
<dbReference type="Proteomes" id="UP001634747">
    <property type="component" value="Unassembled WGS sequence"/>
</dbReference>
<dbReference type="Pfam" id="PF02518">
    <property type="entry name" value="HATPase_c"/>
    <property type="match status" value="1"/>
</dbReference>
<feature type="coiled-coil region" evidence="6">
    <location>
        <begin position="217"/>
        <end position="258"/>
    </location>
</feature>
<keyword evidence="5 9" id="KW-0418">Kinase</keyword>
<keyword evidence="6" id="KW-0175">Coiled coil</keyword>
<evidence type="ECO:0000256" key="1">
    <source>
        <dbReference type="ARBA" id="ARBA00000085"/>
    </source>
</evidence>
<dbReference type="SUPFAM" id="SSF47384">
    <property type="entry name" value="Homodimeric domain of signal transducing histidine kinase"/>
    <property type="match status" value="1"/>
</dbReference>
<feature type="transmembrane region" description="Helical" evidence="7">
    <location>
        <begin position="179"/>
        <end position="204"/>
    </location>
</feature>
<evidence type="ECO:0000259" key="8">
    <source>
        <dbReference type="PROSITE" id="PS50109"/>
    </source>
</evidence>
<proteinExistence type="predicted"/>
<evidence type="ECO:0000313" key="10">
    <source>
        <dbReference type="Proteomes" id="UP001634747"/>
    </source>
</evidence>
<dbReference type="SMART" id="SM00387">
    <property type="entry name" value="HATPase_c"/>
    <property type="match status" value="1"/>
</dbReference>
<feature type="domain" description="Histidine kinase" evidence="8">
    <location>
        <begin position="265"/>
        <end position="474"/>
    </location>
</feature>
<evidence type="ECO:0000256" key="7">
    <source>
        <dbReference type="SAM" id="Phobius"/>
    </source>
</evidence>
<evidence type="ECO:0000256" key="6">
    <source>
        <dbReference type="SAM" id="Coils"/>
    </source>
</evidence>
<dbReference type="GO" id="GO:0016301">
    <property type="term" value="F:kinase activity"/>
    <property type="evidence" value="ECO:0007669"/>
    <property type="project" value="UniProtKB-KW"/>
</dbReference>
<name>A0ABW9KLI2_9BACT</name>
<keyword evidence="4" id="KW-0808">Transferase</keyword>
<evidence type="ECO:0000256" key="3">
    <source>
        <dbReference type="ARBA" id="ARBA00022553"/>
    </source>
</evidence>
<dbReference type="Gene3D" id="3.30.565.10">
    <property type="entry name" value="Histidine kinase-like ATPase, C-terminal domain"/>
    <property type="match status" value="1"/>
</dbReference>
<evidence type="ECO:0000256" key="2">
    <source>
        <dbReference type="ARBA" id="ARBA00012438"/>
    </source>
</evidence>
<sequence>MPFSKGSRIGPLLVAAIVIVLLNTWFAVASVRTLSQSEYWLSHTWQVIGQVEGIVASVRDADSSASGFVLTGDTNRLTSYYLARQQVTPQIQRFRELTSDNPRQRDNADRLEHIAAERLALLDQVIAAKKIGGTEAAASLLTEDASSARPRVRPIAESMQDEERRLLTIREEDVKRSTLVALLSVAVASGLDLLLIVFVGRILVREREMRMQTQTANRELEMAHAEVEKNVETIRQLNTELEERVRSRTMELESTNRELEAFSYSVSHDLRAPLRTIDGFSLALQEDYEEAVDETGRDYIRRVRSGVQRMGGLIDALLQLSRITRAELSRREVDVTALAESVAENLKEEHPEQQIHFDIDPGMHANADPDLLRVAFENLMGNAVKFSSKVSVSVIRVSYDPEKKRFEVADNGAGFDMQYSSKLFNAFNRLHGDKDFKGSGIGLATVARVIHRHHGTISAESSVGNGARFFFTLG</sequence>
<dbReference type="Gene3D" id="1.10.287.130">
    <property type="match status" value="1"/>
</dbReference>
<keyword evidence="7" id="KW-0472">Membrane</keyword>
<dbReference type="SMART" id="SM00388">
    <property type="entry name" value="HisKA"/>
    <property type="match status" value="1"/>
</dbReference>
<keyword evidence="7" id="KW-0812">Transmembrane</keyword>
<dbReference type="InterPro" id="IPR005467">
    <property type="entry name" value="His_kinase_dom"/>
</dbReference>
<dbReference type="CDD" id="cd19410">
    <property type="entry name" value="HK9-like_sensor"/>
    <property type="match status" value="1"/>
</dbReference>
<dbReference type="PANTHER" id="PTHR42878">
    <property type="entry name" value="TWO-COMPONENT HISTIDINE KINASE"/>
    <property type="match status" value="1"/>
</dbReference>
<accession>A0ABW9KLI2</accession>
<dbReference type="InterPro" id="IPR003661">
    <property type="entry name" value="HisK_dim/P_dom"/>
</dbReference>
<gene>
    <name evidence="9" type="ORF">ACK2TP_09115</name>
</gene>
<comment type="caution">
    <text evidence="9">The sequence shown here is derived from an EMBL/GenBank/DDBJ whole genome shotgun (WGS) entry which is preliminary data.</text>
</comment>
<dbReference type="InterPro" id="IPR036097">
    <property type="entry name" value="HisK_dim/P_sf"/>
</dbReference>
<dbReference type="RefSeq" id="WP_263412572.1">
    <property type="nucleotide sequence ID" value="NZ_BAABBH010000001.1"/>
</dbReference>
<dbReference type="EMBL" id="JBJYXY010000001">
    <property type="protein sequence ID" value="MFN2975922.1"/>
    <property type="molecule type" value="Genomic_DNA"/>
</dbReference>
<keyword evidence="3" id="KW-0597">Phosphoprotein</keyword>
<keyword evidence="10" id="KW-1185">Reference proteome</keyword>
<evidence type="ECO:0000256" key="5">
    <source>
        <dbReference type="ARBA" id="ARBA00022777"/>
    </source>
</evidence>
<dbReference type="Pfam" id="PF05227">
    <property type="entry name" value="CHASE3"/>
    <property type="match status" value="1"/>
</dbReference>
<dbReference type="PANTHER" id="PTHR42878:SF15">
    <property type="entry name" value="BACTERIOPHYTOCHROME"/>
    <property type="match status" value="1"/>
</dbReference>
<dbReference type="SUPFAM" id="SSF55874">
    <property type="entry name" value="ATPase domain of HSP90 chaperone/DNA topoisomerase II/histidine kinase"/>
    <property type="match status" value="1"/>
</dbReference>
<dbReference type="InterPro" id="IPR004358">
    <property type="entry name" value="Sig_transdc_His_kin-like_C"/>
</dbReference>
<dbReference type="InterPro" id="IPR036890">
    <property type="entry name" value="HATPase_C_sf"/>
</dbReference>
<dbReference type="Pfam" id="PF00512">
    <property type="entry name" value="HisKA"/>
    <property type="match status" value="1"/>
</dbReference>
<comment type="catalytic activity">
    <reaction evidence="1">
        <text>ATP + protein L-histidine = ADP + protein N-phospho-L-histidine.</text>
        <dbReference type="EC" id="2.7.13.3"/>
    </reaction>
</comment>
<dbReference type="InterPro" id="IPR007891">
    <property type="entry name" value="CHASE3"/>
</dbReference>
<reference evidence="9 10" key="1">
    <citation type="submission" date="2024-12" db="EMBL/GenBank/DDBJ databases">
        <authorList>
            <person name="Lee Y."/>
        </authorList>
    </citation>
    <scope>NUCLEOTIDE SEQUENCE [LARGE SCALE GENOMIC DNA]</scope>
    <source>
        <strain evidence="9 10">03SUJ4</strain>
    </source>
</reference>
<evidence type="ECO:0000313" key="9">
    <source>
        <dbReference type="EMBL" id="MFN2975922.1"/>
    </source>
</evidence>
<dbReference type="CDD" id="cd00082">
    <property type="entry name" value="HisKA"/>
    <property type="match status" value="1"/>
</dbReference>
<protein>
    <recommendedName>
        <fullName evidence="2">histidine kinase</fullName>
        <ecNumber evidence="2">2.7.13.3</ecNumber>
    </recommendedName>
</protein>
<dbReference type="InterPro" id="IPR003594">
    <property type="entry name" value="HATPase_dom"/>
</dbReference>